<protein>
    <submittedName>
        <fullName evidence="1">Uncharacterized protein</fullName>
    </submittedName>
</protein>
<keyword evidence="2" id="KW-1185">Reference proteome</keyword>
<dbReference type="OrthoDB" id="312968at2759"/>
<evidence type="ECO:0000313" key="2">
    <source>
        <dbReference type="Proteomes" id="UP000785679"/>
    </source>
</evidence>
<dbReference type="Proteomes" id="UP000785679">
    <property type="component" value="Unassembled WGS sequence"/>
</dbReference>
<organism evidence="1 2">
    <name type="scientific">Halteria grandinella</name>
    <dbReference type="NCBI Taxonomy" id="5974"/>
    <lineage>
        <taxon>Eukaryota</taxon>
        <taxon>Sar</taxon>
        <taxon>Alveolata</taxon>
        <taxon>Ciliophora</taxon>
        <taxon>Intramacronucleata</taxon>
        <taxon>Spirotrichea</taxon>
        <taxon>Stichotrichia</taxon>
        <taxon>Sporadotrichida</taxon>
        <taxon>Halteriidae</taxon>
        <taxon>Halteria</taxon>
    </lineage>
</organism>
<reference evidence="1" key="1">
    <citation type="submission" date="2019-06" db="EMBL/GenBank/DDBJ databases">
        <authorList>
            <person name="Zheng W."/>
        </authorList>
    </citation>
    <scope>NUCLEOTIDE SEQUENCE</scope>
    <source>
        <strain evidence="1">QDHG01</strain>
    </source>
</reference>
<accession>A0A8J8P833</accession>
<proteinExistence type="predicted"/>
<sequence>MFITIACKSNFPTVTLMDFSMFSEICKFLDSHVVLATIDRLFIAANVEIIANDENPDKELCRFEFFEILLRISQAKYRETNIVSTPSEAFEKLLKENVFANYKTHPWQEFRDKELWTVDVNDVFEANLESIRKIYSSFFDPRKKYMTMGDALDLFMKMTPLQLTEKDAIFCHGMCKMTCVNEAEESSVKYKRLQFVELLEMIGRVAEVKFRGTEMEHQLGLAQKIEFILDDLFAPYELKRRDVKIVVDEQSESDDEY</sequence>
<gene>
    <name evidence="1" type="ORF">FGO68_gene8918</name>
</gene>
<evidence type="ECO:0000313" key="1">
    <source>
        <dbReference type="EMBL" id="TNV87644.1"/>
    </source>
</evidence>
<comment type="caution">
    <text evidence="1">The sequence shown here is derived from an EMBL/GenBank/DDBJ whole genome shotgun (WGS) entry which is preliminary data.</text>
</comment>
<name>A0A8J8P833_HALGN</name>
<dbReference type="EMBL" id="RRYP01000300">
    <property type="protein sequence ID" value="TNV87644.1"/>
    <property type="molecule type" value="Genomic_DNA"/>
</dbReference>
<dbReference type="AlphaFoldDB" id="A0A8J8P833"/>